<reference evidence="1 2" key="1">
    <citation type="journal article" date="2024" name="IMA Fungus">
        <title>Apiospora arundinis, a panoply of carbohydrate-active enzymes and secondary metabolites.</title>
        <authorList>
            <person name="Sorensen T."/>
            <person name="Petersen C."/>
            <person name="Muurmann A.T."/>
            <person name="Christiansen J.V."/>
            <person name="Brundto M.L."/>
            <person name="Overgaard C.K."/>
            <person name="Boysen A.T."/>
            <person name="Wollenberg R.D."/>
            <person name="Larsen T.O."/>
            <person name="Sorensen J.L."/>
            <person name="Nielsen K.L."/>
            <person name="Sondergaard T.E."/>
        </authorList>
    </citation>
    <scope>NUCLEOTIDE SEQUENCE [LARGE SCALE GENOMIC DNA]</scope>
    <source>
        <strain evidence="1 2">AAU 773</strain>
    </source>
</reference>
<proteinExistence type="predicted"/>
<sequence>MPQTRPHIPFPEPYWTVTDIFMFDTFLHDGVPGIKLARKVNVARRIEVPTAHVVFPLEDVVFVGTRLRPTSELGASVLAVYQSADMIRVMEGVQREVQMSFTSLAICQAYEITKGVDGSPHASFHDEFDTRGIDITAGSSFLNPEHVLMGAATEADVEICVELHQSVALRAGKVMDLLRNVGPGDAKPELTHGLRKIATLLRYPALGQIELLGLDAVFDVVWIGMQADHCQ</sequence>
<protein>
    <submittedName>
        <fullName evidence="1">Uncharacterized protein</fullName>
    </submittedName>
</protein>
<evidence type="ECO:0000313" key="1">
    <source>
        <dbReference type="EMBL" id="KAK8855111.1"/>
    </source>
</evidence>
<dbReference type="EMBL" id="JAPCWZ010000007">
    <property type="protein sequence ID" value="KAK8855111.1"/>
    <property type="molecule type" value="Genomic_DNA"/>
</dbReference>
<comment type="caution">
    <text evidence="1">The sequence shown here is derived from an EMBL/GenBank/DDBJ whole genome shotgun (WGS) entry which is preliminary data.</text>
</comment>
<organism evidence="1 2">
    <name type="scientific">Apiospora arundinis</name>
    <dbReference type="NCBI Taxonomy" id="335852"/>
    <lineage>
        <taxon>Eukaryota</taxon>
        <taxon>Fungi</taxon>
        <taxon>Dikarya</taxon>
        <taxon>Ascomycota</taxon>
        <taxon>Pezizomycotina</taxon>
        <taxon>Sordariomycetes</taxon>
        <taxon>Xylariomycetidae</taxon>
        <taxon>Amphisphaeriales</taxon>
        <taxon>Apiosporaceae</taxon>
        <taxon>Apiospora</taxon>
    </lineage>
</organism>
<dbReference type="Proteomes" id="UP001390339">
    <property type="component" value="Unassembled WGS sequence"/>
</dbReference>
<accession>A0ABR2HYK2</accession>
<name>A0ABR2HYK2_9PEZI</name>
<keyword evidence="2" id="KW-1185">Reference proteome</keyword>
<evidence type="ECO:0000313" key="2">
    <source>
        <dbReference type="Proteomes" id="UP001390339"/>
    </source>
</evidence>
<gene>
    <name evidence="1" type="ORF">PGQ11_011023</name>
</gene>